<dbReference type="Proteomes" id="UP000650628">
    <property type="component" value="Unassembled WGS sequence"/>
</dbReference>
<evidence type="ECO:0000259" key="1">
    <source>
        <dbReference type="Pfam" id="PF14024"/>
    </source>
</evidence>
<keyword evidence="3" id="KW-1185">Reference proteome</keyword>
<organism evidence="2 3">
    <name type="scientific">Planotetraspora mira</name>
    <dbReference type="NCBI Taxonomy" id="58121"/>
    <lineage>
        <taxon>Bacteria</taxon>
        <taxon>Bacillati</taxon>
        <taxon>Actinomycetota</taxon>
        <taxon>Actinomycetes</taxon>
        <taxon>Streptosporangiales</taxon>
        <taxon>Streptosporangiaceae</taxon>
        <taxon>Planotetraspora</taxon>
    </lineage>
</organism>
<evidence type="ECO:0000313" key="3">
    <source>
        <dbReference type="Proteomes" id="UP000650628"/>
    </source>
</evidence>
<dbReference type="InterPro" id="IPR025334">
    <property type="entry name" value="DUF4240"/>
</dbReference>
<evidence type="ECO:0000313" key="2">
    <source>
        <dbReference type="EMBL" id="GII29124.1"/>
    </source>
</evidence>
<proteinExistence type="predicted"/>
<feature type="domain" description="DUF4240" evidence="1">
    <location>
        <begin position="1"/>
        <end position="134"/>
    </location>
</feature>
<dbReference type="EMBL" id="BOOO01000013">
    <property type="protein sequence ID" value="GII29124.1"/>
    <property type="molecule type" value="Genomic_DNA"/>
</dbReference>
<name>A0A8J3TN36_9ACTN</name>
<accession>A0A8J3TN36</accession>
<dbReference type="Pfam" id="PF14024">
    <property type="entry name" value="DUF4240"/>
    <property type="match status" value="1"/>
</dbReference>
<sequence length="183" mass="20453">MNTDDVWRLVDQARSELDEETRDDAEAVARQMVALLSQRDPAEIVACEPPLWDLLTASYRADLWAAAYVINGGASDDGFDYFRGWLVAQGEAAYGQAIEDPDSLAGLPAVLSAHAQGDDLQGEDVLSVAWHAYQAVTGEEPPPWSFSVRHPRLDPDWDFDFDDEKEMRRRLPRLTALFYGPAQ</sequence>
<protein>
    <recommendedName>
        <fullName evidence="1">DUF4240 domain-containing protein</fullName>
    </recommendedName>
</protein>
<comment type="caution">
    <text evidence="2">The sequence shown here is derived from an EMBL/GenBank/DDBJ whole genome shotgun (WGS) entry which is preliminary data.</text>
</comment>
<reference evidence="2 3" key="1">
    <citation type="submission" date="2021-01" db="EMBL/GenBank/DDBJ databases">
        <title>Whole genome shotgun sequence of Planotetraspora mira NBRC 15435.</title>
        <authorList>
            <person name="Komaki H."/>
            <person name="Tamura T."/>
        </authorList>
    </citation>
    <scope>NUCLEOTIDE SEQUENCE [LARGE SCALE GENOMIC DNA]</scope>
    <source>
        <strain evidence="2 3">NBRC 15435</strain>
    </source>
</reference>
<gene>
    <name evidence="2" type="ORF">Pmi06nite_25660</name>
</gene>
<dbReference type="RefSeq" id="WP_203953117.1">
    <property type="nucleotide sequence ID" value="NZ_BOOO01000013.1"/>
</dbReference>
<dbReference type="AlphaFoldDB" id="A0A8J3TN36"/>